<dbReference type="SMART" id="SM01006">
    <property type="entry name" value="AlcB"/>
    <property type="match status" value="1"/>
</dbReference>
<accession>A0A0F5MTQ2</accession>
<proteinExistence type="predicted"/>
<dbReference type="Proteomes" id="UP000034416">
    <property type="component" value="Unassembled WGS sequence"/>
</dbReference>
<evidence type="ECO:0000313" key="6">
    <source>
        <dbReference type="EMBL" id="KKB97417.1"/>
    </source>
</evidence>
<evidence type="ECO:0000256" key="3">
    <source>
        <dbReference type="ARBA" id="ARBA00020586"/>
    </source>
</evidence>
<evidence type="ECO:0000256" key="4">
    <source>
        <dbReference type="ARBA" id="ARBA00031122"/>
    </source>
</evidence>
<dbReference type="RefSeq" id="WP_046191211.1">
    <property type="nucleotide sequence ID" value="NZ_JACKUJ010000041.1"/>
</dbReference>
<reference evidence="6" key="2">
    <citation type="submission" date="2015-04" db="EMBL/GenBank/DDBJ databases">
        <title>Genome sequence of Mycobacterium arupense strain GUC1.</title>
        <authorList>
            <person name="Greninger A.L."/>
            <person name="Cunningham G."/>
            <person name="Chiu C.Y."/>
            <person name="Miller S."/>
        </authorList>
    </citation>
    <scope>NUCLEOTIDE SEQUENCE</scope>
    <source>
        <strain evidence="6">GUC1</strain>
    </source>
</reference>
<evidence type="ECO:0000259" key="5">
    <source>
        <dbReference type="SMART" id="SM01006"/>
    </source>
</evidence>
<dbReference type="EMBL" id="MVHH01000078">
    <property type="protein sequence ID" value="OQZ91474.1"/>
    <property type="molecule type" value="Genomic_DNA"/>
</dbReference>
<evidence type="ECO:0000313" key="9">
    <source>
        <dbReference type="Proteomes" id="UP000192327"/>
    </source>
</evidence>
<name>A0A0F5MTQ2_9MYCO</name>
<reference evidence="7 9" key="3">
    <citation type="submission" date="2016-12" db="EMBL/GenBank/DDBJ databases">
        <title>The new phylogeny of genus Mycobacterium.</title>
        <authorList>
            <person name="Tortoli E."/>
            <person name="Trovato A."/>
            <person name="Cirillo D.M."/>
        </authorList>
    </citation>
    <scope>NUCLEOTIDE SEQUENCE [LARGE SCALE GENOMIC DNA]</scope>
    <source>
        <strain evidence="7 9">DSM 44942</strain>
    </source>
</reference>
<gene>
    <name evidence="7" type="ORF">BST15_19950</name>
    <name evidence="6" type="ORF">WR43_19215</name>
</gene>
<evidence type="ECO:0000313" key="8">
    <source>
        <dbReference type="Proteomes" id="UP000034416"/>
    </source>
</evidence>
<dbReference type="Pfam" id="PF13523">
    <property type="entry name" value="Acetyltransf_8"/>
    <property type="match status" value="1"/>
</dbReference>
<dbReference type="Proteomes" id="UP000192327">
    <property type="component" value="Unassembled WGS sequence"/>
</dbReference>
<reference evidence="8" key="1">
    <citation type="submission" date="2015-04" db="EMBL/GenBank/DDBJ databases">
        <title>Genome sequence of Mycobacterium arupense GUC1.</title>
        <authorList>
            <person name="Greninger A.L."/>
            <person name="Cunningham G."/>
            <person name="Chiu C.Y."/>
            <person name="Miller S."/>
        </authorList>
    </citation>
    <scope>NUCLEOTIDE SEQUENCE [LARGE SCALE GENOMIC DNA]</scope>
    <source>
        <strain evidence="8">GUC1</strain>
    </source>
</reference>
<organism evidence="6 8">
    <name type="scientific">Mycolicibacter arupensis</name>
    <dbReference type="NCBI Taxonomy" id="342002"/>
    <lineage>
        <taxon>Bacteria</taxon>
        <taxon>Bacillati</taxon>
        <taxon>Actinomycetota</taxon>
        <taxon>Actinomycetes</taxon>
        <taxon>Mycobacteriales</taxon>
        <taxon>Mycobacteriaceae</taxon>
        <taxon>Mycolicibacter</taxon>
    </lineage>
</organism>
<dbReference type="Gene3D" id="3.40.630.30">
    <property type="match status" value="1"/>
</dbReference>
<dbReference type="PANTHER" id="PTHR31438">
    <property type="entry name" value="LYSINE N-ACYLTRANSFERASE C17G9.06C-RELATED"/>
    <property type="match status" value="1"/>
</dbReference>
<evidence type="ECO:0000256" key="2">
    <source>
        <dbReference type="ARBA" id="ARBA00005102"/>
    </source>
</evidence>
<feature type="domain" description="Acyltransferase MbtK/IucB-like conserved" evidence="5">
    <location>
        <begin position="34"/>
        <end position="81"/>
    </location>
</feature>
<comment type="function">
    <text evidence="1">Acyltransferase required for the direct transfer of medium- to long-chain fatty acyl moieties from a carrier protein (MbtL) on to the epsilon-amino group of lysine residue in the mycobactin core.</text>
</comment>
<comment type="pathway">
    <text evidence="2">Siderophore biosynthesis; mycobactin biosynthesis.</text>
</comment>
<dbReference type="InterPro" id="IPR019432">
    <property type="entry name" value="Acyltransferase_MbtK/IucB-like"/>
</dbReference>
<dbReference type="STRING" id="342002.BST15_19950"/>
<dbReference type="GO" id="GO:0019290">
    <property type="term" value="P:siderophore biosynthetic process"/>
    <property type="evidence" value="ECO:0007669"/>
    <property type="project" value="InterPro"/>
</dbReference>
<comment type="caution">
    <text evidence="6">The sequence shown here is derived from an EMBL/GenBank/DDBJ whole genome shotgun (WGS) entry which is preliminary data.</text>
</comment>
<dbReference type="PATRIC" id="fig|342002.3.peg.3135"/>
<sequence>MSAQMPRQRSGLSDYVLSIPPPPLPILDEPYSTRFADPDRDAEMISEWMNRPHLAQTWGYDYPPDQWRRHLEVQFEGNYARPYIWLLHGEPIGYMELYRAAQDDIATVYDAHPHDVGLHGAMASVGALRKGHATNILGPLARSVFEADPECRRIMADPQADGSNGRLFWEHIGMPFLGEHYMVKWDQRIALFCWPRTPEDIPGHRATP</sequence>
<dbReference type="SUPFAM" id="SSF55729">
    <property type="entry name" value="Acyl-CoA N-acyltransferases (Nat)"/>
    <property type="match status" value="1"/>
</dbReference>
<dbReference type="PANTHER" id="PTHR31438:SF1">
    <property type="entry name" value="LYSINE N-ACYLTRANSFERASE C17G9.06C-RELATED"/>
    <property type="match status" value="1"/>
</dbReference>
<dbReference type="EMBL" id="LASW01000138">
    <property type="protein sequence ID" value="KKB97417.1"/>
    <property type="molecule type" value="Genomic_DNA"/>
</dbReference>
<dbReference type="GO" id="GO:0016410">
    <property type="term" value="F:N-acyltransferase activity"/>
    <property type="evidence" value="ECO:0007669"/>
    <property type="project" value="TreeGrafter"/>
</dbReference>
<dbReference type="InterPro" id="IPR016181">
    <property type="entry name" value="Acyl_CoA_acyltransferase"/>
</dbReference>
<dbReference type="AlphaFoldDB" id="A0A0F5MTQ2"/>
<evidence type="ECO:0000313" key="7">
    <source>
        <dbReference type="EMBL" id="OQZ91474.1"/>
    </source>
</evidence>
<protein>
    <recommendedName>
        <fullName evidence="3">Lysine N-acyltransferase MbtK</fullName>
    </recommendedName>
    <alternativeName>
        <fullName evidence="4">Mycobactin synthase protein K</fullName>
    </alternativeName>
</protein>
<keyword evidence="9" id="KW-1185">Reference proteome</keyword>
<evidence type="ECO:0000256" key="1">
    <source>
        <dbReference type="ARBA" id="ARBA00003818"/>
    </source>
</evidence>
<dbReference type="UniPathway" id="UPA00011"/>